<evidence type="ECO:0000256" key="4">
    <source>
        <dbReference type="ARBA" id="ARBA00023163"/>
    </source>
</evidence>
<keyword evidence="4" id="KW-0804">Transcription</keyword>
<evidence type="ECO:0008006" key="9">
    <source>
        <dbReference type="Google" id="ProtNLM"/>
    </source>
</evidence>
<dbReference type="GO" id="GO:0003677">
    <property type="term" value="F:DNA binding"/>
    <property type="evidence" value="ECO:0007669"/>
    <property type="project" value="InterPro"/>
</dbReference>
<dbReference type="PANTHER" id="PTHR43133:SF60">
    <property type="entry name" value="RNA POLYMERASE SIGMA FACTOR SIGV"/>
    <property type="match status" value="1"/>
</dbReference>
<evidence type="ECO:0000259" key="6">
    <source>
        <dbReference type="Pfam" id="PF08281"/>
    </source>
</evidence>
<protein>
    <recommendedName>
        <fullName evidence="9">RNA polymerase sigma factor</fullName>
    </recommendedName>
</protein>
<gene>
    <name evidence="7" type="ORF">DW944_11215</name>
</gene>
<dbReference type="InterPro" id="IPR039425">
    <property type="entry name" value="RNA_pol_sigma-70-like"/>
</dbReference>
<evidence type="ECO:0000256" key="3">
    <source>
        <dbReference type="ARBA" id="ARBA00023082"/>
    </source>
</evidence>
<dbReference type="Gene3D" id="1.10.10.10">
    <property type="entry name" value="Winged helix-like DNA-binding domain superfamily/Winged helix DNA-binding domain"/>
    <property type="match status" value="1"/>
</dbReference>
<dbReference type="GO" id="GO:0006352">
    <property type="term" value="P:DNA-templated transcription initiation"/>
    <property type="evidence" value="ECO:0007669"/>
    <property type="project" value="InterPro"/>
</dbReference>
<accession>A0A413R570</accession>
<name>A0A413R570_9FIRM</name>
<evidence type="ECO:0000256" key="1">
    <source>
        <dbReference type="ARBA" id="ARBA00010641"/>
    </source>
</evidence>
<organism evidence="7 8">
    <name type="scientific">Eubacterium ventriosum</name>
    <dbReference type="NCBI Taxonomy" id="39496"/>
    <lineage>
        <taxon>Bacteria</taxon>
        <taxon>Bacillati</taxon>
        <taxon>Bacillota</taxon>
        <taxon>Clostridia</taxon>
        <taxon>Eubacteriales</taxon>
        <taxon>Eubacteriaceae</taxon>
        <taxon>Eubacterium</taxon>
    </lineage>
</organism>
<dbReference type="InterPro" id="IPR014284">
    <property type="entry name" value="RNA_pol_sigma-70_dom"/>
</dbReference>
<dbReference type="InterPro" id="IPR036388">
    <property type="entry name" value="WH-like_DNA-bd_sf"/>
</dbReference>
<comment type="caution">
    <text evidence="7">The sequence shown here is derived from an EMBL/GenBank/DDBJ whole genome shotgun (WGS) entry which is preliminary data.</text>
</comment>
<dbReference type="RefSeq" id="WP_117971641.1">
    <property type="nucleotide sequence ID" value="NZ_QSFD01000015.1"/>
</dbReference>
<dbReference type="PANTHER" id="PTHR43133">
    <property type="entry name" value="RNA POLYMERASE ECF-TYPE SIGMA FACTO"/>
    <property type="match status" value="1"/>
</dbReference>
<dbReference type="Proteomes" id="UP000284779">
    <property type="component" value="Unassembled WGS sequence"/>
</dbReference>
<feature type="non-terminal residue" evidence="7">
    <location>
        <position position="1"/>
    </location>
</feature>
<dbReference type="SUPFAM" id="SSF88659">
    <property type="entry name" value="Sigma3 and sigma4 domains of RNA polymerase sigma factors"/>
    <property type="match status" value="1"/>
</dbReference>
<evidence type="ECO:0000313" key="7">
    <source>
        <dbReference type="EMBL" id="RHA16790.1"/>
    </source>
</evidence>
<dbReference type="Pfam" id="PF04542">
    <property type="entry name" value="Sigma70_r2"/>
    <property type="match status" value="1"/>
</dbReference>
<dbReference type="Gene3D" id="1.10.1740.10">
    <property type="match status" value="1"/>
</dbReference>
<sequence length="209" mass="25383">WRNQKLVLQKENRKSKPEVSFTFKFYYLKIDHYRFPTVYKVKGETIQIMSTQQFEEKYYKYKDLLFRIIFTYVKNPNDAEDILQEVFTKLYCSNKAFETDEHEKRWLIRISINLSKNHLKLFWNKKRDIFNHEDLPGESFSSEYNDLLQMVLNLPDKCKAPMYLHYYEGYSCKQIGEILGCKESAIKMRLKRGRELLKMNLEEDKQYGC</sequence>
<proteinExistence type="inferred from homology"/>
<feature type="domain" description="RNA polymerase sigma-70 region 2" evidence="5">
    <location>
        <begin position="60"/>
        <end position="120"/>
    </location>
</feature>
<feature type="domain" description="RNA polymerase sigma factor 70 region 4 type 2" evidence="6">
    <location>
        <begin position="146"/>
        <end position="197"/>
    </location>
</feature>
<keyword evidence="3" id="KW-0731">Sigma factor</keyword>
<dbReference type="InterPro" id="IPR013325">
    <property type="entry name" value="RNA_pol_sigma_r2"/>
</dbReference>
<dbReference type="GO" id="GO:0016987">
    <property type="term" value="F:sigma factor activity"/>
    <property type="evidence" value="ECO:0007669"/>
    <property type="project" value="UniProtKB-KW"/>
</dbReference>
<evidence type="ECO:0000313" key="8">
    <source>
        <dbReference type="Proteomes" id="UP000284779"/>
    </source>
</evidence>
<dbReference type="EMBL" id="QSFD01000015">
    <property type="protein sequence ID" value="RHA16790.1"/>
    <property type="molecule type" value="Genomic_DNA"/>
</dbReference>
<dbReference type="InterPro" id="IPR013324">
    <property type="entry name" value="RNA_pol_sigma_r3/r4-like"/>
</dbReference>
<keyword evidence="8" id="KW-1185">Reference proteome</keyword>
<reference evidence="7 8" key="1">
    <citation type="submission" date="2018-08" db="EMBL/GenBank/DDBJ databases">
        <title>A genome reference for cultivated species of the human gut microbiota.</title>
        <authorList>
            <person name="Zou Y."/>
            <person name="Xue W."/>
            <person name="Luo G."/>
        </authorList>
    </citation>
    <scope>NUCLEOTIDE SEQUENCE [LARGE SCALE GENOMIC DNA]</scope>
    <source>
        <strain evidence="7 8">AM44-11BH</strain>
    </source>
</reference>
<keyword evidence="2" id="KW-0805">Transcription regulation</keyword>
<evidence type="ECO:0000256" key="2">
    <source>
        <dbReference type="ARBA" id="ARBA00023015"/>
    </source>
</evidence>
<dbReference type="SUPFAM" id="SSF88946">
    <property type="entry name" value="Sigma2 domain of RNA polymerase sigma factors"/>
    <property type="match status" value="1"/>
</dbReference>
<dbReference type="InterPro" id="IPR007627">
    <property type="entry name" value="RNA_pol_sigma70_r2"/>
</dbReference>
<dbReference type="AlphaFoldDB" id="A0A413R570"/>
<evidence type="ECO:0000259" key="5">
    <source>
        <dbReference type="Pfam" id="PF04542"/>
    </source>
</evidence>
<dbReference type="CDD" id="cd06171">
    <property type="entry name" value="Sigma70_r4"/>
    <property type="match status" value="1"/>
</dbReference>
<comment type="similarity">
    <text evidence="1">Belongs to the sigma-70 factor family. ECF subfamily.</text>
</comment>
<dbReference type="InterPro" id="IPR013249">
    <property type="entry name" value="RNA_pol_sigma70_r4_t2"/>
</dbReference>
<dbReference type="Pfam" id="PF08281">
    <property type="entry name" value="Sigma70_r4_2"/>
    <property type="match status" value="1"/>
</dbReference>
<dbReference type="NCBIfam" id="TIGR02937">
    <property type="entry name" value="sigma70-ECF"/>
    <property type="match status" value="1"/>
</dbReference>